<keyword evidence="4" id="KW-1185">Reference proteome</keyword>
<dbReference type="Proteomes" id="UP000232122">
    <property type="component" value="Unassembled WGS sequence"/>
</dbReference>
<proteinExistence type="predicted"/>
<dbReference type="AlphaFoldDB" id="A0A2N0B8I8"/>
<comment type="caution">
    <text evidence="3">The sequence shown here is derived from an EMBL/GenBank/DDBJ whole genome shotgun (WGS) entry which is preliminary data.</text>
</comment>
<reference evidence="3" key="1">
    <citation type="submission" date="2017-07" db="EMBL/GenBank/DDBJ databases">
        <title>Leptospira spp. isolated from tropical soils.</title>
        <authorList>
            <person name="Thibeaux R."/>
            <person name="Iraola G."/>
            <person name="Ferres I."/>
            <person name="Bierque E."/>
            <person name="Girault D."/>
            <person name="Soupe-Gilbert M.-E."/>
            <person name="Picardeau M."/>
            <person name="Goarant C."/>
        </authorList>
    </citation>
    <scope>NUCLEOTIDE SEQUENCE [LARGE SCALE GENOMIC DNA]</scope>
    <source>
        <strain evidence="3">ATI7-C-A5</strain>
    </source>
</reference>
<reference evidence="2 4" key="2">
    <citation type="journal article" date="2018" name="Microb. Genom.">
        <title>Deciphering the unexplored Leptospira diversity from soils uncovers genomic evolution to virulence.</title>
        <authorList>
            <person name="Thibeaux R."/>
            <person name="Iraola G."/>
            <person name="Ferres I."/>
            <person name="Bierque E."/>
            <person name="Girault D."/>
            <person name="Soupe-Gilbert M.E."/>
            <person name="Picardeau M."/>
            <person name="Goarant C."/>
        </authorList>
    </citation>
    <scope>NUCLEOTIDE SEQUENCE [LARGE SCALE GENOMIC DNA]</scope>
    <source>
        <strain evidence="2 4">ATI7-C-A5</strain>
    </source>
</reference>
<dbReference type="OrthoDB" id="320854at2"/>
<dbReference type="Pfam" id="PF03837">
    <property type="entry name" value="RecT"/>
    <property type="match status" value="1"/>
</dbReference>
<feature type="region of interest" description="Disordered" evidence="1">
    <location>
        <begin position="197"/>
        <end position="221"/>
    </location>
</feature>
<dbReference type="InterPro" id="IPR010183">
    <property type="entry name" value="Phage_lambda_Bet"/>
</dbReference>
<evidence type="ECO:0000313" key="4">
    <source>
        <dbReference type="Proteomes" id="UP000232122"/>
    </source>
</evidence>
<dbReference type="RefSeq" id="WP_100765148.1">
    <property type="nucleotide sequence ID" value="NZ_NPEF02000026.1"/>
</dbReference>
<feature type="region of interest" description="Disordered" evidence="1">
    <location>
        <begin position="306"/>
        <end position="336"/>
    </location>
</feature>
<evidence type="ECO:0000313" key="2">
    <source>
        <dbReference type="EMBL" id="MDV6237542.1"/>
    </source>
</evidence>
<dbReference type="InterPro" id="IPR018330">
    <property type="entry name" value="RecT_fam"/>
</dbReference>
<protein>
    <submittedName>
        <fullName evidence="3">Phage recombination protein Bet</fullName>
    </submittedName>
</protein>
<name>A0A2N0B8I8_9LEPT</name>
<reference evidence="2" key="3">
    <citation type="submission" date="2023-10" db="EMBL/GenBank/DDBJ databases">
        <authorList>
            <person name="Picardeau M."/>
            <person name="Thibeaux R."/>
        </authorList>
    </citation>
    <scope>NUCLEOTIDE SEQUENCE</scope>
    <source>
        <strain evidence="2">ATI7-C-A5</strain>
    </source>
</reference>
<gene>
    <name evidence="3" type="primary">bet</name>
    <name evidence="2" type="ORF">CH379_018065</name>
    <name evidence="3" type="ORF">CH379_11150</name>
</gene>
<accession>A0A2N0B8I8</accession>
<dbReference type="EMBL" id="NPEF01000103">
    <property type="protein sequence ID" value="PJZ92808.1"/>
    <property type="molecule type" value="Genomic_DNA"/>
</dbReference>
<dbReference type="GO" id="GO:0006310">
    <property type="term" value="P:DNA recombination"/>
    <property type="evidence" value="ECO:0007669"/>
    <property type="project" value="InterPro"/>
</dbReference>
<evidence type="ECO:0000256" key="1">
    <source>
        <dbReference type="SAM" id="MobiDB-lite"/>
    </source>
</evidence>
<evidence type="ECO:0000313" key="3">
    <source>
        <dbReference type="EMBL" id="PJZ92808.1"/>
    </source>
</evidence>
<sequence length="336" mass="38611">MNATLVKESSDSNIVKSKLIDFAPEQIALLKRTVAKDTTDDELQLFLIQCKRTGLDPFLRQIYAIKRWDSKAKANVMQVQTSIDGFRLIAHRTEKYAGQLGPWWCGPDGIWTDVWLKKEPPYAAKIGILRKDFSQPLFAVARYEAYVQKNSDGLPNSIWFKMSDNQLAKCAESLGLRKAFPNQTSGLYTFEELPFSENQYPEPETEPKTTQERNLNEPPKVPKRIRTSAEKYRKLIDTIGRIQRAVNLTEEEKKAELIQFKERWEKIKDTFPIKEIHFFNDGKNELLCVLEELGWAEHADFPEPILIPKMEPSPSQIPEPELMRTGEPNGKIGGQN</sequence>
<organism evidence="3">
    <name type="scientific">Leptospira ellisii</name>
    <dbReference type="NCBI Taxonomy" id="2023197"/>
    <lineage>
        <taxon>Bacteria</taxon>
        <taxon>Pseudomonadati</taxon>
        <taxon>Spirochaetota</taxon>
        <taxon>Spirochaetia</taxon>
        <taxon>Leptospirales</taxon>
        <taxon>Leptospiraceae</taxon>
        <taxon>Leptospira</taxon>
    </lineage>
</organism>
<dbReference type="GO" id="GO:0003677">
    <property type="term" value="F:DNA binding"/>
    <property type="evidence" value="ECO:0007669"/>
    <property type="project" value="InterPro"/>
</dbReference>
<feature type="compositionally biased region" description="Basic and acidic residues" evidence="1">
    <location>
        <begin position="205"/>
        <end position="215"/>
    </location>
</feature>
<dbReference type="NCBIfam" id="TIGR01913">
    <property type="entry name" value="bet_lambda"/>
    <property type="match status" value="1"/>
</dbReference>
<dbReference type="EMBL" id="NPEF02000026">
    <property type="protein sequence ID" value="MDV6237542.1"/>
    <property type="molecule type" value="Genomic_DNA"/>
</dbReference>